<dbReference type="Pfam" id="PF12833">
    <property type="entry name" value="HTH_18"/>
    <property type="match status" value="1"/>
</dbReference>
<dbReference type="GO" id="GO:0043565">
    <property type="term" value="F:sequence-specific DNA binding"/>
    <property type="evidence" value="ECO:0007669"/>
    <property type="project" value="InterPro"/>
</dbReference>
<comment type="caution">
    <text evidence="5">The sequence shown here is derived from an EMBL/GenBank/DDBJ whole genome shotgun (WGS) entry which is preliminary data.</text>
</comment>
<dbReference type="InterPro" id="IPR009057">
    <property type="entry name" value="Homeodomain-like_sf"/>
</dbReference>
<sequence>MQARFHAFAYPVHSHDTYSFGVTDHGAQSFVCRGRRCTSGAGRVMAFNPDEPHDGRSATDHGYRYRMLHLDVALLRQVLEDAVPHRSGPPLFAEPVVDDPHLARALSRLHRAVVARAPRLVVEERLTAAVLGMAGRAASRPTRPAGDRRHAPVAGAAARARALLRERFAEDLSVGELARAAGCSRYALYRGFRATYGFAPSEYQRDLRLRHARGLLASGAAPSAAATEAGFADQAHLTRWFTRTYGVTPGAYRTAAHGTARPRT</sequence>
<gene>
    <name evidence="5" type="ORF">AQ490_03505</name>
</gene>
<dbReference type="GO" id="GO:0003700">
    <property type="term" value="F:DNA-binding transcription factor activity"/>
    <property type="evidence" value="ECO:0007669"/>
    <property type="project" value="InterPro"/>
</dbReference>
<dbReference type="Gene3D" id="1.10.10.60">
    <property type="entry name" value="Homeodomain-like"/>
    <property type="match status" value="1"/>
</dbReference>
<dbReference type="PANTHER" id="PTHR46796">
    <property type="entry name" value="HTH-TYPE TRANSCRIPTIONAL ACTIVATOR RHAS-RELATED"/>
    <property type="match status" value="1"/>
</dbReference>
<evidence type="ECO:0000259" key="4">
    <source>
        <dbReference type="PROSITE" id="PS01124"/>
    </source>
</evidence>
<evidence type="ECO:0000313" key="6">
    <source>
        <dbReference type="Proteomes" id="UP000050867"/>
    </source>
</evidence>
<organism evidence="5 6">
    <name type="scientific">Wenjunlia vitaminophila</name>
    <name type="common">Streptomyces vitaminophilus</name>
    <dbReference type="NCBI Taxonomy" id="76728"/>
    <lineage>
        <taxon>Bacteria</taxon>
        <taxon>Bacillati</taxon>
        <taxon>Actinomycetota</taxon>
        <taxon>Actinomycetes</taxon>
        <taxon>Kitasatosporales</taxon>
        <taxon>Streptomycetaceae</taxon>
        <taxon>Wenjunlia</taxon>
    </lineage>
</organism>
<dbReference type="Proteomes" id="UP000050867">
    <property type="component" value="Unassembled WGS sequence"/>
</dbReference>
<dbReference type="InterPro" id="IPR050204">
    <property type="entry name" value="AraC_XylS_family_regulators"/>
</dbReference>
<dbReference type="PROSITE" id="PS01124">
    <property type="entry name" value="HTH_ARAC_FAMILY_2"/>
    <property type="match status" value="1"/>
</dbReference>
<dbReference type="OrthoDB" id="3172070at2"/>
<dbReference type="Pfam" id="PF02311">
    <property type="entry name" value="AraC_binding"/>
    <property type="match status" value="1"/>
</dbReference>
<evidence type="ECO:0000313" key="5">
    <source>
        <dbReference type="EMBL" id="KRV49349.1"/>
    </source>
</evidence>
<accession>A0A0T6LTG5</accession>
<dbReference type="InterPro" id="IPR037923">
    <property type="entry name" value="HTH-like"/>
</dbReference>
<keyword evidence="3" id="KW-0804">Transcription</keyword>
<reference evidence="5 6" key="1">
    <citation type="submission" date="2015-10" db="EMBL/GenBank/DDBJ databases">
        <title>Draft genome sequence of pyrrolomycin-producing Streptomyces vitaminophilus.</title>
        <authorList>
            <person name="Graham D.E."/>
            <person name="Mahan K.M."/>
            <person name="Klingeman D.M."/>
            <person name="Hettich R.L."/>
            <person name="Parry R.J."/>
        </authorList>
    </citation>
    <scope>NUCLEOTIDE SEQUENCE [LARGE SCALE GENOMIC DNA]</scope>
    <source>
        <strain evidence="5 6">ATCC 31673</strain>
    </source>
</reference>
<dbReference type="InterPro" id="IPR018060">
    <property type="entry name" value="HTH_AraC"/>
</dbReference>
<keyword evidence="6" id="KW-1185">Reference proteome</keyword>
<protein>
    <submittedName>
        <fullName evidence="5">AraC family transcriptional regulator</fullName>
    </submittedName>
</protein>
<dbReference type="eggNOG" id="COG2207">
    <property type="taxonomic scope" value="Bacteria"/>
</dbReference>
<evidence type="ECO:0000256" key="1">
    <source>
        <dbReference type="ARBA" id="ARBA00023015"/>
    </source>
</evidence>
<dbReference type="SUPFAM" id="SSF46689">
    <property type="entry name" value="Homeodomain-like"/>
    <property type="match status" value="2"/>
</dbReference>
<dbReference type="PANTHER" id="PTHR46796:SF2">
    <property type="entry name" value="TRANSCRIPTIONAL REGULATORY PROTEIN"/>
    <property type="match status" value="1"/>
</dbReference>
<dbReference type="SMART" id="SM00342">
    <property type="entry name" value="HTH_ARAC"/>
    <property type="match status" value="1"/>
</dbReference>
<keyword evidence="1" id="KW-0805">Transcription regulation</keyword>
<evidence type="ECO:0000256" key="2">
    <source>
        <dbReference type="ARBA" id="ARBA00023125"/>
    </source>
</evidence>
<feature type="domain" description="HTH araC/xylS-type" evidence="4">
    <location>
        <begin position="158"/>
        <end position="255"/>
    </location>
</feature>
<proteinExistence type="predicted"/>
<keyword evidence="2" id="KW-0238">DNA-binding</keyword>
<dbReference type="EMBL" id="LLZU01000013">
    <property type="protein sequence ID" value="KRV49349.1"/>
    <property type="molecule type" value="Genomic_DNA"/>
</dbReference>
<dbReference type="InterPro" id="IPR003313">
    <property type="entry name" value="AraC-bd"/>
</dbReference>
<dbReference type="SUPFAM" id="SSF51215">
    <property type="entry name" value="Regulatory protein AraC"/>
    <property type="match status" value="1"/>
</dbReference>
<evidence type="ECO:0000256" key="3">
    <source>
        <dbReference type="ARBA" id="ARBA00023163"/>
    </source>
</evidence>
<dbReference type="AlphaFoldDB" id="A0A0T6LTG5"/>
<dbReference type="STRING" id="76728.AQ490_03505"/>
<name>A0A0T6LTG5_WENVI</name>